<proteinExistence type="predicted"/>
<evidence type="ECO:0000313" key="1">
    <source>
        <dbReference type="EMBL" id="GIG40183.1"/>
    </source>
</evidence>
<dbReference type="RefSeq" id="WP_203673679.1">
    <property type="nucleotide sequence ID" value="NZ_BONP01000009.1"/>
</dbReference>
<accession>A0ABQ4DLG6</accession>
<evidence type="ECO:0000313" key="2">
    <source>
        <dbReference type="Proteomes" id="UP000614741"/>
    </source>
</evidence>
<dbReference type="EMBL" id="BONP01000009">
    <property type="protein sequence ID" value="GIG40183.1"/>
    <property type="molecule type" value="Genomic_DNA"/>
</dbReference>
<dbReference type="Proteomes" id="UP000614741">
    <property type="component" value="Unassembled WGS sequence"/>
</dbReference>
<organism evidence="1 2">
    <name type="scientific">Cellulomonas phragmiteti</name>
    <dbReference type="NCBI Taxonomy" id="478780"/>
    <lineage>
        <taxon>Bacteria</taxon>
        <taxon>Bacillati</taxon>
        <taxon>Actinomycetota</taxon>
        <taxon>Actinomycetes</taxon>
        <taxon>Micrococcales</taxon>
        <taxon>Cellulomonadaceae</taxon>
        <taxon>Cellulomonas</taxon>
    </lineage>
</organism>
<name>A0ABQ4DLG6_9CELL</name>
<gene>
    <name evidence="1" type="ORF">Cph01nite_19450</name>
</gene>
<sequence length="267" mass="28486">MTTTACESSPLEPACHDSSRAPQRSSLLAYAPGAVSAEVWKGVRDDAVDLVLAVTPTSAERARKDLELVAQVAGHLVRSGVAVSLEDLLSDATLASFDSAQRAAGRASGTRANQRARFRRLQAVRAGVPWRKERRADGERVAGLVQPTIVNEVAVLLHPATAGDRSGAEALAASLEAARRRRRDSTEADVPASAWRRARSFAQERGLQLTRRHLAAAATYEVLSTAAPVASLVREFGLTRRDLDLGLALALELSDHLGAKDCEALRG</sequence>
<protein>
    <submittedName>
        <fullName evidence="1">Uncharacterized protein</fullName>
    </submittedName>
</protein>
<comment type="caution">
    <text evidence="1">The sequence shown here is derived from an EMBL/GenBank/DDBJ whole genome shotgun (WGS) entry which is preliminary data.</text>
</comment>
<reference evidence="1 2" key="1">
    <citation type="submission" date="2021-01" db="EMBL/GenBank/DDBJ databases">
        <title>Whole genome shotgun sequence of Cellulomonas phragmiteti NBRC 110785.</title>
        <authorList>
            <person name="Komaki H."/>
            <person name="Tamura T."/>
        </authorList>
    </citation>
    <scope>NUCLEOTIDE SEQUENCE [LARGE SCALE GENOMIC DNA]</scope>
    <source>
        <strain evidence="1 2">NBRC 110785</strain>
    </source>
</reference>
<keyword evidence="2" id="KW-1185">Reference proteome</keyword>